<dbReference type="AlphaFoldDB" id="A0A7Z0SDH3"/>
<sequence length="112" mass="12734">MTCSSSLYAEASRKSRAISNAWELPPLILNDLNGQQQNLYQWHGQIIMLNFWATWCGPCQIEIPDFIDLQVQYADQGLQIIGVGLDEPGKLRNFVRTVGINYPILQADPERQ</sequence>
<reference evidence="3 4" key="1">
    <citation type="submission" date="2020-05" db="EMBL/GenBank/DDBJ databases">
        <title>Horizontal transmission and recombination maintain forever young bacterial symbiont genomes.</title>
        <authorList>
            <person name="Russell S.L."/>
            <person name="Pepper-Tunick E."/>
            <person name="Svedberg J."/>
            <person name="Byrne A."/>
            <person name="Ruelas Castillo J."/>
            <person name="Vollmers C."/>
            <person name="Beinart R.A."/>
            <person name="Corbett-Detig R."/>
        </authorList>
    </citation>
    <scope>NUCLEOTIDE SEQUENCE [LARGE SCALE GENOMIC DNA]</scope>
    <source>
        <strain evidence="3">4727-3</strain>
    </source>
</reference>
<dbReference type="EMBL" id="JACCHS010000039">
    <property type="protein sequence ID" value="NYT46779.1"/>
    <property type="molecule type" value="Genomic_DNA"/>
</dbReference>
<keyword evidence="1" id="KW-0676">Redox-active center</keyword>
<dbReference type="InterPro" id="IPR050553">
    <property type="entry name" value="Thioredoxin_ResA/DsbE_sf"/>
</dbReference>
<accession>A0A7Z0SDH3</accession>
<dbReference type="SUPFAM" id="SSF52833">
    <property type="entry name" value="Thioredoxin-like"/>
    <property type="match status" value="1"/>
</dbReference>
<gene>
    <name evidence="3" type="ORF">H0A75_03185</name>
</gene>
<dbReference type="GO" id="GO:0015036">
    <property type="term" value="F:disulfide oxidoreductase activity"/>
    <property type="evidence" value="ECO:0007669"/>
    <property type="project" value="UniProtKB-ARBA"/>
</dbReference>
<dbReference type="Pfam" id="PF00578">
    <property type="entry name" value="AhpC-TSA"/>
    <property type="match status" value="1"/>
</dbReference>
<dbReference type="InterPro" id="IPR000866">
    <property type="entry name" value="AhpC/TSA"/>
</dbReference>
<dbReference type="GO" id="GO:0016209">
    <property type="term" value="F:antioxidant activity"/>
    <property type="evidence" value="ECO:0007669"/>
    <property type="project" value="InterPro"/>
</dbReference>
<dbReference type="Gene3D" id="3.40.30.10">
    <property type="entry name" value="Glutaredoxin"/>
    <property type="match status" value="1"/>
</dbReference>
<evidence type="ECO:0000313" key="3">
    <source>
        <dbReference type="EMBL" id="NYT46779.1"/>
    </source>
</evidence>
<dbReference type="PROSITE" id="PS00194">
    <property type="entry name" value="THIOREDOXIN_1"/>
    <property type="match status" value="1"/>
</dbReference>
<comment type="caution">
    <text evidence="3">The sequence shown here is derived from an EMBL/GenBank/DDBJ whole genome shotgun (WGS) entry which is preliminary data.</text>
</comment>
<feature type="domain" description="Thioredoxin" evidence="2">
    <location>
        <begin position="18"/>
        <end position="112"/>
    </location>
</feature>
<organism evidence="3 4">
    <name type="scientific">Candidatus Methanofishera endochildressiae</name>
    <dbReference type="NCBI Taxonomy" id="2738884"/>
    <lineage>
        <taxon>Bacteria</taxon>
        <taxon>Pseudomonadati</taxon>
        <taxon>Pseudomonadota</taxon>
        <taxon>Gammaproteobacteria</taxon>
        <taxon>Candidatus Methanofishera</taxon>
    </lineage>
</organism>
<dbReference type="Proteomes" id="UP000537890">
    <property type="component" value="Unassembled WGS sequence"/>
</dbReference>
<dbReference type="CDD" id="cd02966">
    <property type="entry name" value="TlpA_like_family"/>
    <property type="match status" value="1"/>
</dbReference>
<name>A0A7Z0SDH3_9GAMM</name>
<dbReference type="InterPro" id="IPR017937">
    <property type="entry name" value="Thioredoxin_CS"/>
</dbReference>
<evidence type="ECO:0000256" key="1">
    <source>
        <dbReference type="ARBA" id="ARBA00023284"/>
    </source>
</evidence>
<evidence type="ECO:0000313" key="4">
    <source>
        <dbReference type="Proteomes" id="UP000537890"/>
    </source>
</evidence>
<proteinExistence type="predicted"/>
<dbReference type="InterPro" id="IPR036249">
    <property type="entry name" value="Thioredoxin-like_sf"/>
</dbReference>
<evidence type="ECO:0000259" key="2">
    <source>
        <dbReference type="PROSITE" id="PS51352"/>
    </source>
</evidence>
<protein>
    <submittedName>
        <fullName evidence="3">TlpA family protein disulfide reductase</fullName>
    </submittedName>
</protein>
<dbReference type="PROSITE" id="PS51352">
    <property type="entry name" value="THIOREDOXIN_2"/>
    <property type="match status" value="1"/>
</dbReference>
<dbReference type="InterPro" id="IPR013766">
    <property type="entry name" value="Thioredoxin_domain"/>
</dbReference>
<dbReference type="PANTHER" id="PTHR42852">
    <property type="entry name" value="THIOL:DISULFIDE INTERCHANGE PROTEIN DSBE"/>
    <property type="match status" value="1"/>
</dbReference>
<dbReference type="PANTHER" id="PTHR42852:SF13">
    <property type="entry name" value="PROTEIN DIPZ"/>
    <property type="match status" value="1"/>
</dbReference>